<feature type="region of interest" description="Disordered" evidence="1">
    <location>
        <begin position="1"/>
        <end position="54"/>
    </location>
</feature>
<dbReference type="RefSeq" id="WP_045539162.1">
    <property type="nucleotide sequence ID" value="NZ_BAAARB010000005.1"/>
</dbReference>
<evidence type="ECO:0000313" key="3">
    <source>
        <dbReference type="EMBL" id="GAA2375276.1"/>
    </source>
</evidence>
<feature type="transmembrane region" description="Helical" evidence="2">
    <location>
        <begin position="61"/>
        <end position="82"/>
    </location>
</feature>
<feature type="compositionally biased region" description="Pro residues" evidence="1">
    <location>
        <begin position="29"/>
        <end position="38"/>
    </location>
</feature>
<evidence type="ECO:0000313" key="4">
    <source>
        <dbReference type="Proteomes" id="UP001501170"/>
    </source>
</evidence>
<name>A0ABN3HBM9_9ACTN</name>
<accession>A0ABN3HBM9</accession>
<keyword evidence="2" id="KW-1133">Transmembrane helix</keyword>
<gene>
    <name evidence="3" type="ORF">GCM10009855_13120</name>
</gene>
<organism evidence="3 4">
    <name type="scientific">Gordonia cholesterolivorans</name>
    <dbReference type="NCBI Taxonomy" id="559625"/>
    <lineage>
        <taxon>Bacteria</taxon>
        <taxon>Bacillati</taxon>
        <taxon>Actinomycetota</taxon>
        <taxon>Actinomycetes</taxon>
        <taxon>Mycobacteriales</taxon>
        <taxon>Gordoniaceae</taxon>
        <taxon>Gordonia</taxon>
    </lineage>
</organism>
<dbReference type="EMBL" id="BAAARB010000005">
    <property type="protein sequence ID" value="GAA2375276.1"/>
    <property type="molecule type" value="Genomic_DNA"/>
</dbReference>
<reference evidence="3 4" key="1">
    <citation type="journal article" date="2019" name="Int. J. Syst. Evol. Microbiol.">
        <title>The Global Catalogue of Microorganisms (GCM) 10K type strain sequencing project: providing services to taxonomists for standard genome sequencing and annotation.</title>
        <authorList>
            <consortium name="The Broad Institute Genomics Platform"/>
            <consortium name="The Broad Institute Genome Sequencing Center for Infectious Disease"/>
            <person name="Wu L."/>
            <person name="Ma J."/>
        </authorList>
    </citation>
    <scope>NUCLEOTIDE SEQUENCE [LARGE SCALE GENOMIC DNA]</scope>
    <source>
        <strain evidence="3 4">JCM 16227</strain>
    </source>
</reference>
<keyword evidence="2" id="KW-0472">Membrane</keyword>
<feature type="compositionally biased region" description="Low complexity" evidence="1">
    <location>
        <begin position="39"/>
        <end position="52"/>
    </location>
</feature>
<keyword evidence="4" id="KW-1185">Reference proteome</keyword>
<proteinExistence type="predicted"/>
<evidence type="ECO:0000256" key="2">
    <source>
        <dbReference type="SAM" id="Phobius"/>
    </source>
</evidence>
<sequence length="212" mass="21823">MNEHDAGNDGPTGRPVPPTGEHHFAAAGYPPPTSPFATPPGTLAPPESAAAPKRPRKRGRILFAIVAAVFIAVGSGAVGYAIGSDESATSGTETAASPEYSYPPTTGVSTVPVTAADFSLSVLTEEKKCFGSAGCLVTVSLEPTFKGASSVLTDRSFKVLYEIDGGEDPILDKFTMVGTQVTIDQSTSVETPSSDTEVTARVTQVVETTDEG</sequence>
<comment type="caution">
    <text evidence="3">The sequence shown here is derived from an EMBL/GenBank/DDBJ whole genome shotgun (WGS) entry which is preliminary data.</text>
</comment>
<keyword evidence="2" id="KW-0812">Transmembrane</keyword>
<dbReference type="Proteomes" id="UP001501170">
    <property type="component" value="Unassembled WGS sequence"/>
</dbReference>
<protein>
    <submittedName>
        <fullName evidence="3">Uncharacterized protein</fullName>
    </submittedName>
</protein>
<evidence type="ECO:0000256" key="1">
    <source>
        <dbReference type="SAM" id="MobiDB-lite"/>
    </source>
</evidence>